<feature type="compositionally biased region" description="Basic and acidic residues" evidence="1">
    <location>
        <begin position="173"/>
        <end position="206"/>
    </location>
</feature>
<feature type="region of interest" description="Disordered" evidence="1">
    <location>
        <begin position="60"/>
        <end position="83"/>
    </location>
</feature>
<proteinExistence type="predicted"/>
<keyword evidence="3" id="KW-1185">Reference proteome</keyword>
<evidence type="ECO:0000313" key="3">
    <source>
        <dbReference type="Proteomes" id="UP001054252"/>
    </source>
</evidence>
<feature type="region of interest" description="Disordered" evidence="1">
    <location>
        <begin position="166"/>
        <end position="206"/>
    </location>
</feature>
<evidence type="ECO:0000256" key="1">
    <source>
        <dbReference type="SAM" id="MobiDB-lite"/>
    </source>
</evidence>
<organism evidence="2 3">
    <name type="scientific">Rubroshorea leprosula</name>
    <dbReference type="NCBI Taxonomy" id="152421"/>
    <lineage>
        <taxon>Eukaryota</taxon>
        <taxon>Viridiplantae</taxon>
        <taxon>Streptophyta</taxon>
        <taxon>Embryophyta</taxon>
        <taxon>Tracheophyta</taxon>
        <taxon>Spermatophyta</taxon>
        <taxon>Magnoliopsida</taxon>
        <taxon>eudicotyledons</taxon>
        <taxon>Gunneridae</taxon>
        <taxon>Pentapetalae</taxon>
        <taxon>rosids</taxon>
        <taxon>malvids</taxon>
        <taxon>Malvales</taxon>
        <taxon>Dipterocarpaceae</taxon>
        <taxon>Rubroshorea</taxon>
    </lineage>
</organism>
<accession>A0AAV5JKM5</accession>
<sequence>MGLEERKCLIGVVIHVKVRWIEKRGSTNEIHMVYVLIHSFHFLRSFMSFDFRVAQMAGDQETADKQSEPTLSNPSQKQETRDEVLFRNRKEISNLQKKETEMKKAAAKGSKAEQKAKKKQVEEEISQLSAKLKEKHAQELASLGYSTSNENEKNSLDNLVKAIAGVSVASQPDHSKPSKSTKRDERKELSKKLQESKEFKKSGATL</sequence>
<feature type="compositionally biased region" description="Polar residues" evidence="1">
    <location>
        <begin position="68"/>
        <end position="77"/>
    </location>
</feature>
<dbReference type="Proteomes" id="UP001054252">
    <property type="component" value="Unassembled WGS sequence"/>
</dbReference>
<dbReference type="EMBL" id="BPVZ01000035">
    <property type="protein sequence ID" value="GKV12077.1"/>
    <property type="molecule type" value="Genomic_DNA"/>
</dbReference>
<feature type="region of interest" description="Disordered" evidence="1">
    <location>
        <begin position="98"/>
        <end position="119"/>
    </location>
</feature>
<dbReference type="AlphaFoldDB" id="A0AAV5JKM5"/>
<protein>
    <submittedName>
        <fullName evidence="2">Uncharacterized protein</fullName>
    </submittedName>
</protein>
<name>A0AAV5JKM5_9ROSI</name>
<comment type="caution">
    <text evidence="2">The sequence shown here is derived from an EMBL/GenBank/DDBJ whole genome shotgun (WGS) entry which is preliminary data.</text>
</comment>
<reference evidence="2 3" key="1">
    <citation type="journal article" date="2021" name="Commun. Biol.">
        <title>The genome of Shorea leprosula (Dipterocarpaceae) highlights the ecological relevance of drought in aseasonal tropical rainforests.</title>
        <authorList>
            <person name="Ng K.K.S."/>
            <person name="Kobayashi M.J."/>
            <person name="Fawcett J.A."/>
            <person name="Hatakeyama M."/>
            <person name="Paape T."/>
            <person name="Ng C.H."/>
            <person name="Ang C.C."/>
            <person name="Tnah L.H."/>
            <person name="Lee C.T."/>
            <person name="Nishiyama T."/>
            <person name="Sese J."/>
            <person name="O'Brien M.J."/>
            <person name="Copetti D."/>
            <person name="Mohd Noor M.I."/>
            <person name="Ong R.C."/>
            <person name="Putra M."/>
            <person name="Sireger I.Z."/>
            <person name="Indrioko S."/>
            <person name="Kosugi Y."/>
            <person name="Izuno A."/>
            <person name="Isagi Y."/>
            <person name="Lee S.L."/>
            <person name="Shimizu K.K."/>
        </authorList>
    </citation>
    <scope>NUCLEOTIDE SEQUENCE [LARGE SCALE GENOMIC DNA]</scope>
    <source>
        <strain evidence="2">214</strain>
    </source>
</reference>
<gene>
    <name evidence="2" type="ORF">SLEP1_g23277</name>
</gene>
<evidence type="ECO:0000313" key="2">
    <source>
        <dbReference type="EMBL" id="GKV12077.1"/>
    </source>
</evidence>